<feature type="transmembrane region" description="Helical" evidence="1">
    <location>
        <begin position="7"/>
        <end position="26"/>
    </location>
</feature>
<organism evidence="2 3">
    <name type="scientific">Psychrobacillus lasiicapitis</name>
    <dbReference type="NCBI Taxonomy" id="1636719"/>
    <lineage>
        <taxon>Bacteria</taxon>
        <taxon>Bacillati</taxon>
        <taxon>Bacillota</taxon>
        <taxon>Bacilli</taxon>
        <taxon>Bacillales</taxon>
        <taxon>Bacillaceae</taxon>
        <taxon>Psychrobacillus</taxon>
    </lineage>
</organism>
<evidence type="ECO:0000313" key="2">
    <source>
        <dbReference type="EMBL" id="TQR17102.1"/>
    </source>
</evidence>
<name>A0A544TI23_9BACI</name>
<keyword evidence="1" id="KW-0812">Transmembrane</keyword>
<dbReference type="AlphaFoldDB" id="A0A544TI23"/>
<protein>
    <submittedName>
        <fullName evidence="2">Uncharacterized protein</fullName>
    </submittedName>
</protein>
<feature type="transmembrane region" description="Helical" evidence="1">
    <location>
        <begin position="32"/>
        <end position="52"/>
    </location>
</feature>
<evidence type="ECO:0000313" key="3">
    <source>
        <dbReference type="Proteomes" id="UP000317316"/>
    </source>
</evidence>
<dbReference type="Proteomes" id="UP000317316">
    <property type="component" value="Unassembled WGS sequence"/>
</dbReference>
<accession>A0A544TI23</accession>
<dbReference type="RefSeq" id="WP_142537345.1">
    <property type="nucleotide sequence ID" value="NZ_BMIE01000002.1"/>
</dbReference>
<dbReference type="OrthoDB" id="2927717at2"/>
<keyword evidence="3" id="KW-1185">Reference proteome</keyword>
<gene>
    <name evidence="2" type="ORF">FG382_02860</name>
</gene>
<proteinExistence type="predicted"/>
<keyword evidence="1" id="KW-1133">Transmembrane helix</keyword>
<evidence type="ECO:0000256" key="1">
    <source>
        <dbReference type="SAM" id="Phobius"/>
    </source>
</evidence>
<comment type="caution">
    <text evidence="2">The sequence shown here is derived from an EMBL/GenBank/DDBJ whole genome shotgun (WGS) entry which is preliminary data.</text>
</comment>
<reference evidence="2 3" key="1">
    <citation type="submission" date="2019-05" db="EMBL/GenBank/DDBJ databases">
        <title>Psychrobacillus vulpis sp. nov., a new species isolated from feces of a red fox that inhabits in The Tablas de Daimiel Natural Park, Albacete, Spain.</title>
        <authorList>
            <person name="Rodriguez M."/>
            <person name="Reina J.C."/>
            <person name="Bejar V."/>
            <person name="Llamas I."/>
        </authorList>
    </citation>
    <scope>NUCLEOTIDE SEQUENCE [LARGE SCALE GENOMIC DNA]</scope>
    <source>
        <strain evidence="2 3">NEAU-3TGS17</strain>
    </source>
</reference>
<sequence>MNNKNIFLNIIGSLLCFIMFCVGMLYAEQVPLLILVGIVGLSGFSYFVYRIVTVTIANHK</sequence>
<dbReference type="EMBL" id="VDGH01000001">
    <property type="protein sequence ID" value="TQR17102.1"/>
    <property type="molecule type" value="Genomic_DNA"/>
</dbReference>
<keyword evidence="1" id="KW-0472">Membrane</keyword>